<dbReference type="NCBIfam" id="NF005485">
    <property type="entry name" value="PRK07092.1"/>
    <property type="match status" value="1"/>
</dbReference>
<evidence type="ECO:0000313" key="8">
    <source>
        <dbReference type="EMBL" id="QEU89796.1"/>
    </source>
</evidence>
<sequence>MTTVRQSTHELLRHHDMRVIFGNPGSTELPFLAELPEDFTYVLALNEATATAMADGYAQATGRPALVNLHTAAGLGNAMGSLVNAVGARSPVVALAGQQVRAALPTPALLVNRHPASLASGAVKYTAEPARPEDTPEVLGQAILRAGQAPSGPVCVSVPMDDWDRPVDASADGFPLKPRTAAAVPDPAALDALAAELGQARAPALIAGPEMDTQEGYDAAVALAERLHAPVWLPAFTSRAGFPCAHIASRGPLPSSAEGVAEALAGHDLVLALGAPVFTYYQWTGGPATAPGTRLVHITSDPEEAARAVTGTSWLGSPVAAAQTLDRLLADRGPLPGGHGVQRPHVNGADEAGPVTETPETETPETETLESASPAADEGLKATEIFAVLAKVLTDDAIVVNETPQQLSAYWQSAAGARPGSFFFTGGGGLGFGLAGAVGVQLARPKRPVVAVVGDGSVQYTLQALWTAARYRVPLTVVVLDNGGYEILKDWCRALDTGPLPGLDLPGIDIVGLATGYGVSACRARSTDELTALLADAVSMPEPRLIHVPLAS</sequence>
<dbReference type="PANTHER" id="PTHR18968">
    <property type="entry name" value="THIAMINE PYROPHOSPHATE ENZYMES"/>
    <property type="match status" value="1"/>
</dbReference>
<evidence type="ECO:0000256" key="4">
    <source>
        <dbReference type="SAM" id="MobiDB-lite"/>
    </source>
</evidence>
<name>A0A5J6G983_STRKN</name>
<evidence type="ECO:0000259" key="6">
    <source>
        <dbReference type="Pfam" id="PF02775"/>
    </source>
</evidence>
<dbReference type="PANTHER" id="PTHR18968:SF133">
    <property type="entry name" value="BENZOYLFORMATE DECARBOXYLASE"/>
    <property type="match status" value="1"/>
</dbReference>
<gene>
    <name evidence="8" type="ORF">CP970_01495</name>
</gene>
<dbReference type="GO" id="GO:0050660">
    <property type="term" value="F:flavin adenine dinucleotide binding"/>
    <property type="evidence" value="ECO:0007669"/>
    <property type="project" value="TreeGrafter"/>
</dbReference>
<dbReference type="SUPFAM" id="SSF52467">
    <property type="entry name" value="DHS-like NAD/FAD-binding domain"/>
    <property type="match status" value="1"/>
</dbReference>
<comment type="similarity">
    <text evidence="1 3">Belongs to the TPP enzyme family.</text>
</comment>
<dbReference type="InterPro" id="IPR029035">
    <property type="entry name" value="DHS-like_NAD/FAD-binding_dom"/>
</dbReference>
<evidence type="ECO:0000259" key="7">
    <source>
        <dbReference type="Pfam" id="PF02776"/>
    </source>
</evidence>
<evidence type="ECO:0000256" key="2">
    <source>
        <dbReference type="ARBA" id="ARBA00023052"/>
    </source>
</evidence>
<dbReference type="KEGG" id="ska:CP970_01495"/>
<dbReference type="GO" id="GO:0030976">
    <property type="term" value="F:thiamine pyrophosphate binding"/>
    <property type="evidence" value="ECO:0007669"/>
    <property type="project" value="InterPro"/>
</dbReference>
<dbReference type="PROSITE" id="PS00187">
    <property type="entry name" value="TPP_ENZYMES"/>
    <property type="match status" value="1"/>
</dbReference>
<feature type="compositionally biased region" description="Acidic residues" evidence="4">
    <location>
        <begin position="359"/>
        <end position="368"/>
    </location>
</feature>
<proteinExistence type="inferred from homology"/>
<dbReference type="InterPro" id="IPR012001">
    <property type="entry name" value="Thiamin_PyroP_enz_TPP-bd_dom"/>
</dbReference>
<accession>A0A5J6G983</accession>
<dbReference type="Pfam" id="PF02776">
    <property type="entry name" value="TPP_enzyme_N"/>
    <property type="match status" value="1"/>
</dbReference>
<reference evidence="8 9" key="1">
    <citation type="submission" date="2017-09" db="EMBL/GenBank/DDBJ databases">
        <authorList>
            <person name="Lee N."/>
            <person name="Cho B.-K."/>
        </authorList>
    </citation>
    <scope>NUCLEOTIDE SEQUENCE [LARGE SCALE GENOMIC DNA]</scope>
    <source>
        <strain evidence="8 9">ATCC 12853</strain>
    </source>
</reference>
<dbReference type="InterPro" id="IPR000399">
    <property type="entry name" value="TPP-bd_CS"/>
</dbReference>
<feature type="region of interest" description="Disordered" evidence="4">
    <location>
        <begin position="331"/>
        <end position="376"/>
    </location>
</feature>
<dbReference type="InterPro" id="IPR045229">
    <property type="entry name" value="TPP_enz"/>
</dbReference>
<dbReference type="CDD" id="cd07035">
    <property type="entry name" value="TPP_PYR_POX_like"/>
    <property type="match status" value="1"/>
</dbReference>
<dbReference type="EC" id="4.1.1.7" evidence="8"/>
<dbReference type="OrthoDB" id="2443624at2"/>
<keyword evidence="8" id="KW-0456">Lyase</keyword>
<dbReference type="GO" id="GO:0003984">
    <property type="term" value="F:acetolactate synthase activity"/>
    <property type="evidence" value="ECO:0007669"/>
    <property type="project" value="TreeGrafter"/>
</dbReference>
<evidence type="ECO:0000313" key="9">
    <source>
        <dbReference type="Proteomes" id="UP000325529"/>
    </source>
</evidence>
<dbReference type="Pfam" id="PF02775">
    <property type="entry name" value="TPP_enzyme_C"/>
    <property type="match status" value="1"/>
</dbReference>
<feature type="domain" description="Thiamine pyrophosphate enzyme N-terminal TPP-binding" evidence="7">
    <location>
        <begin position="3"/>
        <end position="102"/>
    </location>
</feature>
<dbReference type="Proteomes" id="UP000325529">
    <property type="component" value="Chromosome"/>
</dbReference>
<dbReference type="Gene3D" id="3.40.50.1220">
    <property type="entry name" value="TPP-binding domain"/>
    <property type="match status" value="1"/>
</dbReference>
<protein>
    <submittedName>
        <fullName evidence="8">Benzoylformate decarboxylase</fullName>
        <ecNumber evidence="8">4.1.1.7</ecNumber>
    </submittedName>
</protein>
<feature type="domain" description="Thiamine pyrophosphate enzyme central" evidence="5">
    <location>
        <begin position="191"/>
        <end position="310"/>
    </location>
</feature>
<evidence type="ECO:0000256" key="3">
    <source>
        <dbReference type="RuleBase" id="RU362132"/>
    </source>
</evidence>
<dbReference type="Gene3D" id="3.40.50.970">
    <property type="match status" value="2"/>
</dbReference>
<dbReference type="EMBL" id="CP023699">
    <property type="protein sequence ID" value="QEU89796.1"/>
    <property type="molecule type" value="Genomic_DNA"/>
</dbReference>
<dbReference type="InterPro" id="IPR012000">
    <property type="entry name" value="Thiamin_PyroP_enz_cen_dom"/>
</dbReference>
<dbReference type="CDD" id="cd02002">
    <property type="entry name" value="TPP_BFDC"/>
    <property type="match status" value="1"/>
</dbReference>
<evidence type="ECO:0000256" key="1">
    <source>
        <dbReference type="ARBA" id="ARBA00007812"/>
    </source>
</evidence>
<dbReference type="AlphaFoldDB" id="A0A5J6G983"/>
<dbReference type="GO" id="GO:0050695">
    <property type="term" value="F:benzoylformate decarboxylase activity"/>
    <property type="evidence" value="ECO:0007669"/>
    <property type="project" value="UniProtKB-EC"/>
</dbReference>
<dbReference type="InterPro" id="IPR011766">
    <property type="entry name" value="TPP_enzyme_TPP-bd"/>
</dbReference>
<dbReference type="RefSeq" id="WP_055545232.1">
    <property type="nucleotide sequence ID" value="NZ_CP023699.1"/>
</dbReference>
<dbReference type="SUPFAM" id="SSF52518">
    <property type="entry name" value="Thiamin diphosphate-binding fold (THDP-binding)"/>
    <property type="match status" value="2"/>
</dbReference>
<keyword evidence="9" id="KW-1185">Reference proteome</keyword>
<dbReference type="InterPro" id="IPR029061">
    <property type="entry name" value="THDP-binding"/>
</dbReference>
<dbReference type="Pfam" id="PF00205">
    <property type="entry name" value="TPP_enzyme_M"/>
    <property type="match status" value="1"/>
</dbReference>
<feature type="domain" description="Thiamine pyrophosphate enzyme TPP-binding" evidence="6">
    <location>
        <begin position="417"/>
        <end position="548"/>
    </location>
</feature>
<dbReference type="GO" id="GO:0000287">
    <property type="term" value="F:magnesium ion binding"/>
    <property type="evidence" value="ECO:0007669"/>
    <property type="project" value="InterPro"/>
</dbReference>
<organism evidence="8 9">
    <name type="scientific">Streptomyces kanamyceticus</name>
    <dbReference type="NCBI Taxonomy" id="1967"/>
    <lineage>
        <taxon>Bacteria</taxon>
        <taxon>Bacillati</taxon>
        <taxon>Actinomycetota</taxon>
        <taxon>Actinomycetes</taxon>
        <taxon>Kitasatosporales</taxon>
        <taxon>Streptomycetaceae</taxon>
        <taxon>Streptomyces</taxon>
    </lineage>
</organism>
<evidence type="ECO:0000259" key="5">
    <source>
        <dbReference type="Pfam" id="PF00205"/>
    </source>
</evidence>
<keyword evidence="2 3" id="KW-0786">Thiamine pyrophosphate</keyword>